<dbReference type="PANTHER" id="PTHR33744">
    <property type="entry name" value="CARBOHYDRATE DIACID REGULATOR"/>
    <property type="match status" value="1"/>
</dbReference>
<feature type="region of interest" description="Disordered" evidence="1">
    <location>
        <begin position="401"/>
        <end position="425"/>
    </location>
</feature>
<dbReference type="Gene3D" id="1.10.10.2840">
    <property type="entry name" value="PucR C-terminal helix-turn-helix domain"/>
    <property type="match status" value="1"/>
</dbReference>
<dbReference type="AlphaFoldDB" id="D1A705"/>
<dbReference type="OrthoDB" id="3449988at2"/>
<evidence type="ECO:0000313" key="5">
    <source>
        <dbReference type="Proteomes" id="UP000001918"/>
    </source>
</evidence>
<evidence type="ECO:0000313" key="4">
    <source>
        <dbReference type="EMBL" id="ACY98409.1"/>
    </source>
</evidence>
<keyword evidence="5" id="KW-1185">Reference proteome</keyword>
<feature type="domain" description="PucR C-terminal helix-turn-helix" evidence="2">
    <location>
        <begin position="338"/>
        <end position="396"/>
    </location>
</feature>
<dbReference type="PANTHER" id="PTHR33744:SF1">
    <property type="entry name" value="DNA-BINDING TRANSCRIPTIONAL ACTIVATOR ADER"/>
    <property type="match status" value="1"/>
</dbReference>
<dbReference type="InterPro" id="IPR058663">
    <property type="entry name" value="PucR-like_N"/>
</dbReference>
<protein>
    <submittedName>
        <fullName evidence="4">Putative transcriptional regulator, PucR family</fullName>
    </submittedName>
</protein>
<dbReference type="InterPro" id="IPR042070">
    <property type="entry name" value="PucR_C-HTH_sf"/>
</dbReference>
<dbReference type="Pfam" id="PF25906">
    <property type="entry name" value="PucR-like_N"/>
    <property type="match status" value="1"/>
</dbReference>
<feature type="domain" description="PucR-like N-terminal" evidence="3">
    <location>
        <begin position="13"/>
        <end position="178"/>
    </location>
</feature>
<dbReference type="Pfam" id="PF13556">
    <property type="entry name" value="HTH_30"/>
    <property type="match status" value="1"/>
</dbReference>
<name>D1A705_THECD</name>
<dbReference type="InterPro" id="IPR025736">
    <property type="entry name" value="PucR_C-HTH_dom"/>
</dbReference>
<sequence>MASLHLADDRQPWRNVPRRIAEEFRPLVPTVAAEAVAAIRRQIPEYARPADPKYAEVLRDAVEKAIGHFIDLIADPDTPWDEALEFFREIGYGEAKEGRTLDPWDTALRLGARMAIRTFGEHADRLDISRQTLGHLAEAVFAYLEILSAAAVRGHTEATARAAGELHKRRRRLIELLLTGTASPQAVTDLARLAHWPVPRTLCVVAFHERGQSPFRPPALPPDVLVDIDRSDPCAIVPDPDGPGRRAMLATALRDWVAAVGPTVDPMADPSHTARSLHWAREALALARRGLLPADDLVIAADHMPVLTIMRSRELVLLVAAHRLKPLQSVRPSQRVRLARTLLECLRCGFNATEVAARLQVHPQTVRYRLHQLHDLFGDILHDPERRLELEMALHAWLARSPPHDHDEPPAPPAEADVIPLTPLR</sequence>
<evidence type="ECO:0000256" key="1">
    <source>
        <dbReference type="SAM" id="MobiDB-lite"/>
    </source>
</evidence>
<dbReference type="STRING" id="471852.Tcur_2864"/>
<gene>
    <name evidence="4" type="ordered locus">Tcur_2864</name>
</gene>
<dbReference type="Proteomes" id="UP000001918">
    <property type="component" value="Chromosome"/>
</dbReference>
<evidence type="ECO:0000259" key="2">
    <source>
        <dbReference type="Pfam" id="PF13556"/>
    </source>
</evidence>
<organism evidence="4 5">
    <name type="scientific">Thermomonospora curvata (strain ATCC 19995 / DSM 43183 / JCM 3096 / KCTC 9072 / NBRC 15933 / NCIMB 10081 / Henssen B9)</name>
    <dbReference type="NCBI Taxonomy" id="471852"/>
    <lineage>
        <taxon>Bacteria</taxon>
        <taxon>Bacillati</taxon>
        <taxon>Actinomycetota</taxon>
        <taxon>Actinomycetes</taxon>
        <taxon>Streptosporangiales</taxon>
        <taxon>Thermomonosporaceae</taxon>
        <taxon>Thermomonospora</taxon>
    </lineage>
</organism>
<dbReference type="KEGG" id="tcu:Tcur_2864"/>
<dbReference type="RefSeq" id="WP_012853193.1">
    <property type="nucleotide sequence ID" value="NC_013510.1"/>
</dbReference>
<accession>D1A705</accession>
<dbReference type="EMBL" id="CP001738">
    <property type="protein sequence ID" value="ACY98409.1"/>
    <property type="molecule type" value="Genomic_DNA"/>
</dbReference>
<proteinExistence type="predicted"/>
<dbReference type="eggNOG" id="COG2508">
    <property type="taxonomic scope" value="Bacteria"/>
</dbReference>
<dbReference type="InterPro" id="IPR051448">
    <property type="entry name" value="CdaR-like_regulators"/>
</dbReference>
<dbReference type="HOGENOM" id="CLU_044949_0_0_11"/>
<evidence type="ECO:0000259" key="3">
    <source>
        <dbReference type="Pfam" id="PF25906"/>
    </source>
</evidence>
<reference evidence="4 5" key="1">
    <citation type="journal article" date="2011" name="Stand. Genomic Sci.">
        <title>Complete genome sequence of Thermomonospora curvata type strain (B9).</title>
        <authorList>
            <person name="Chertkov O."/>
            <person name="Sikorski J."/>
            <person name="Nolan M."/>
            <person name="Lapidus A."/>
            <person name="Lucas S."/>
            <person name="Del Rio T.G."/>
            <person name="Tice H."/>
            <person name="Cheng J.F."/>
            <person name="Goodwin L."/>
            <person name="Pitluck S."/>
            <person name="Liolios K."/>
            <person name="Ivanova N."/>
            <person name="Mavromatis K."/>
            <person name="Mikhailova N."/>
            <person name="Ovchinnikova G."/>
            <person name="Pati A."/>
            <person name="Chen A."/>
            <person name="Palaniappan K."/>
            <person name="Djao O.D."/>
            <person name="Land M."/>
            <person name="Hauser L."/>
            <person name="Chang Y.J."/>
            <person name="Jeffries C.D."/>
            <person name="Brettin T."/>
            <person name="Han C."/>
            <person name="Detter J.C."/>
            <person name="Rohde M."/>
            <person name="Goker M."/>
            <person name="Woyke T."/>
            <person name="Bristow J."/>
            <person name="Eisen J.A."/>
            <person name="Markowitz V."/>
            <person name="Hugenholtz P."/>
            <person name="Klenk H.P."/>
            <person name="Kyrpides N.C."/>
        </authorList>
    </citation>
    <scope>NUCLEOTIDE SEQUENCE [LARGE SCALE GENOMIC DNA]</scope>
    <source>
        <strain evidence="5">ATCC 19995 / DSM 43183 / JCM 3096 / KCTC 9072 / NBRC 15933 / NCIMB 10081 / Henssen B9</strain>
    </source>
</reference>